<organism evidence="2 3">
    <name type="scientific">Vigna mungo</name>
    <name type="common">Black gram</name>
    <name type="synonym">Phaseolus mungo</name>
    <dbReference type="NCBI Taxonomy" id="3915"/>
    <lineage>
        <taxon>Eukaryota</taxon>
        <taxon>Viridiplantae</taxon>
        <taxon>Streptophyta</taxon>
        <taxon>Embryophyta</taxon>
        <taxon>Tracheophyta</taxon>
        <taxon>Spermatophyta</taxon>
        <taxon>Magnoliopsida</taxon>
        <taxon>eudicotyledons</taxon>
        <taxon>Gunneridae</taxon>
        <taxon>Pentapetalae</taxon>
        <taxon>rosids</taxon>
        <taxon>fabids</taxon>
        <taxon>Fabales</taxon>
        <taxon>Fabaceae</taxon>
        <taxon>Papilionoideae</taxon>
        <taxon>50 kb inversion clade</taxon>
        <taxon>NPAAA clade</taxon>
        <taxon>indigoferoid/millettioid clade</taxon>
        <taxon>Phaseoleae</taxon>
        <taxon>Vigna</taxon>
    </lineage>
</organism>
<reference evidence="2 3" key="1">
    <citation type="journal article" date="2023" name="Life. Sci Alliance">
        <title>Evolutionary insights into 3D genome organization and epigenetic landscape of Vigna mungo.</title>
        <authorList>
            <person name="Junaid A."/>
            <person name="Singh B."/>
            <person name="Bhatia S."/>
        </authorList>
    </citation>
    <scope>NUCLEOTIDE SEQUENCE [LARGE SCALE GENOMIC DNA]</scope>
    <source>
        <strain evidence="2">Urdbean</strain>
    </source>
</reference>
<dbReference type="PANTHER" id="PTHR20953">
    <property type="entry name" value="KINASE-RELATED"/>
    <property type="match status" value="1"/>
</dbReference>
<sequence>MGVEGFSEPCEGGYAPSLCAYPFLSNNTWGCRIESLPESGELPFHSRESAVSRNCRIAALPESCGGKPMAVDRMKAQIRAVRSDYAAIRQNYAKIHQDLQEIIRMLGDRGHNQNEQPCDQREEEEGERGEERHAVQPNGKKRVELSTFEGFDPFGWVSKAEKLFELHGVAEKERVRLTEFSMEGSAHYWFKAWKAKAKNRSWEGFKGAMVWRFGERNRGTTVEGVAANKQSGTREEYAPTSTVKELQESICNRVRLLDSRDLMVAMSIVRDGEELHGGAKTGGRGMRRNLTNWSRSSGVVWVEPRRQTQNRTGPAESSGSVPKEVIQVSKVTKTNFDNRGRNSGNLSYSERREEGNCFKCAGAFGPGHQCPERSLKMMMMAEDEEEDGIEAETELAQMQMELSAFSAGGLTQPKRMKLQGEIEGKRALIWIDSVASHKFGLLFRPPPKPPNLKLQVSIEAIENHMPQVMVIDEIGTKHEAMATSTIVQSGIQLICKIVRTNWGNMTMEYSMGDKKICIKGNPNMPRQLVKPRSLPKLMEAESWATGWNLSLVEVGDSGEWGADLTEVQRIELNAVLQKHYPLFRDLHGLPLPHNKEHRIQPKERVDPINGRPCQYQYPMKGEIERQIEGLLKAGINRPDERQLGLATKVPGCVRRFIKRRIGKNKTAPPPTPFPTLRTRLFGRGV</sequence>
<evidence type="ECO:0008006" key="4">
    <source>
        <dbReference type="Google" id="ProtNLM"/>
    </source>
</evidence>
<name>A0AAQ3NIR9_VIGMU</name>
<dbReference type="GO" id="GO:0009507">
    <property type="term" value="C:chloroplast"/>
    <property type="evidence" value="ECO:0007669"/>
    <property type="project" value="TreeGrafter"/>
</dbReference>
<gene>
    <name evidence="2" type="ORF">V8G54_015086</name>
</gene>
<feature type="region of interest" description="Disordered" evidence="1">
    <location>
        <begin position="109"/>
        <end position="141"/>
    </location>
</feature>
<keyword evidence="3" id="KW-1185">Reference proteome</keyword>
<evidence type="ECO:0000256" key="1">
    <source>
        <dbReference type="SAM" id="MobiDB-lite"/>
    </source>
</evidence>
<dbReference type="PANTHER" id="PTHR20953:SF3">
    <property type="entry name" value="P-LOOP CONTAINING NUCLEOSIDE TRIPHOSPHATE HYDROLASES SUPERFAMILY PROTEIN"/>
    <property type="match status" value="1"/>
</dbReference>
<proteinExistence type="predicted"/>
<accession>A0AAQ3NIR9</accession>
<dbReference type="AlphaFoldDB" id="A0AAQ3NIR9"/>
<dbReference type="EMBL" id="CP144696">
    <property type="protein sequence ID" value="WVZ10556.1"/>
    <property type="molecule type" value="Genomic_DNA"/>
</dbReference>
<evidence type="ECO:0000313" key="2">
    <source>
        <dbReference type="EMBL" id="WVZ10556.1"/>
    </source>
</evidence>
<evidence type="ECO:0000313" key="3">
    <source>
        <dbReference type="Proteomes" id="UP001374535"/>
    </source>
</evidence>
<protein>
    <recommendedName>
        <fullName evidence="4">Retrotransposon gag domain-containing protein</fullName>
    </recommendedName>
</protein>
<dbReference type="Proteomes" id="UP001374535">
    <property type="component" value="Chromosome 5"/>
</dbReference>